<evidence type="ECO:0000313" key="3">
    <source>
        <dbReference type="Proteomes" id="UP000278398"/>
    </source>
</evidence>
<evidence type="ECO:0000313" key="2">
    <source>
        <dbReference type="EMBL" id="RST87906.1"/>
    </source>
</evidence>
<dbReference type="OrthoDB" id="9800503at2"/>
<dbReference type="EMBL" id="RWKW01000008">
    <property type="protein sequence ID" value="RST87906.1"/>
    <property type="molecule type" value="Genomic_DNA"/>
</dbReference>
<dbReference type="NCBIfam" id="TIGR01552">
    <property type="entry name" value="phd_fam"/>
    <property type="match status" value="1"/>
</dbReference>
<organism evidence="2 3">
    <name type="scientific">Aquibium carbonis</name>
    <dbReference type="NCBI Taxonomy" id="2495581"/>
    <lineage>
        <taxon>Bacteria</taxon>
        <taxon>Pseudomonadati</taxon>
        <taxon>Pseudomonadota</taxon>
        <taxon>Alphaproteobacteria</taxon>
        <taxon>Hyphomicrobiales</taxon>
        <taxon>Phyllobacteriaceae</taxon>
        <taxon>Aquibium</taxon>
    </lineage>
</organism>
<sequence length="86" mass="9300">MGVVKLSDAEIDLATLVEAVENGTETEIVIERDGKPAARLVPIEKPAEAPKGIRLGLASGKYPPMDFEAFQAMDAEIEKLFLGEEE</sequence>
<evidence type="ECO:0000256" key="1">
    <source>
        <dbReference type="ARBA" id="ARBA00009981"/>
    </source>
</evidence>
<protein>
    <submittedName>
        <fullName evidence="2">Type II toxin-antitoxin system Phd/YefM family antitoxin</fullName>
    </submittedName>
</protein>
<comment type="caution">
    <text evidence="2">The sequence shown here is derived from an EMBL/GenBank/DDBJ whole genome shotgun (WGS) entry which is preliminary data.</text>
</comment>
<dbReference type="InterPro" id="IPR036165">
    <property type="entry name" value="YefM-like_sf"/>
</dbReference>
<dbReference type="AlphaFoldDB" id="A0A429Z2G3"/>
<keyword evidence="3" id="KW-1185">Reference proteome</keyword>
<reference evidence="2 3" key="1">
    <citation type="submission" date="2018-12" db="EMBL/GenBank/DDBJ databases">
        <title>Mesorhizobium carbonis sp. nov., isolated from coal mine water.</title>
        <authorList>
            <person name="Xin W."/>
            <person name="Xu Z."/>
            <person name="Xiang F."/>
            <person name="Zhang J."/>
            <person name="Xi L."/>
            <person name="Liu J."/>
        </authorList>
    </citation>
    <scope>NUCLEOTIDE SEQUENCE [LARGE SCALE GENOMIC DNA]</scope>
    <source>
        <strain evidence="2 3">B2.3</strain>
    </source>
</reference>
<comment type="similarity">
    <text evidence="1">Belongs to the phD/YefM antitoxin family.</text>
</comment>
<gene>
    <name evidence="2" type="ORF">EJC49_03210</name>
</gene>
<accession>A0A429Z2G3</accession>
<dbReference type="RefSeq" id="WP_126698022.1">
    <property type="nucleotide sequence ID" value="NZ_RWKW01000008.1"/>
</dbReference>
<proteinExistence type="inferred from homology"/>
<dbReference type="Proteomes" id="UP000278398">
    <property type="component" value="Unassembled WGS sequence"/>
</dbReference>
<dbReference type="Gene3D" id="3.40.1620.10">
    <property type="entry name" value="YefM-like domain"/>
    <property type="match status" value="1"/>
</dbReference>
<dbReference type="SUPFAM" id="SSF143120">
    <property type="entry name" value="YefM-like"/>
    <property type="match status" value="1"/>
</dbReference>
<name>A0A429Z2G3_9HYPH</name>